<gene>
    <name evidence="2" type="ORF">AMTR_s00165p00048390</name>
</gene>
<dbReference type="EMBL" id="KI392640">
    <property type="protein sequence ID" value="ERN12009.1"/>
    <property type="molecule type" value="Genomic_DNA"/>
</dbReference>
<dbReference type="OMA" id="FPNLAIV"/>
<reference evidence="3" key="1">
    <citation type="journal article" date="2013" name="Science">
        <title>The Amborella genome and the evolution of flowering plants.</title>
        <authorList>
            <consortium name="Amborella Genome Project"/>
        </authorList>
    </citation>
    <scope>NUCLEOTIDE SEQUENCE [LARGE SCALE GENOMIC DNA]</scope>
</reference>
<accession>W1PVZ8</accession>
<evidence type="ECO:0000313" key="2">
    <source>
        <dbReference type="EMBL" id="ERN12009.1"/>
    </source>
</evidence>
<name>W1PVZ8_AMBTC</name>
<dbReference type="AlphaFoldDB" id="W1PVZ8"/>
<dbReference type="HOGENOM" id="CLU_084343_0_0_1"/>
<protein>
    <submittedName>
        <fullName evidence="2">Uncharacterized protein</fullName>
    </submittedName>
</protein>
<evidence type="ECO:0000313" key="3">
    <source>
        <dbReference type="Proteomes" id="UP000017836"/>
    </source>
</evidence>
<organism evidence="2 3">
    <name type="scientific">Amborella trichopoda</name>
    <dbReference type="NCBI Taxonomy" id="13333"/>
    <lineage>
        <taxon>Eukaryota</taxon>
        <taxon>Viridiplantae</taxon>
        <taxon>Streptophyta</taxon>
        <taxon>Embryophyta</taxon>
        <taxon>Tracheophyta</taxon>
        <taxon>Spermatophyta</taxon>
        <taxon>Magnoliopsida</taxon>
        <taxon>Amborellales</taxon>
        <taxon>Amborellaceae</taxon>
        <taxon>Amborella</taxon>
    </lineage>
</organism>
<dbReference type="Gramene" id="ERN12009">
    <property type="protein sequence ID" value="ERN12009"/>
    <property type="gene ID" value="AMTR_s00165p00048390"/>
</dbReference>
<proteinExistence type="predicted"/>
<dbReference type="eggNOG" id="ENOG502QUBW">
    <property type="taxonomic scope" value="Eukaryota"/>
</dbReference>
<evidence type="ECO:0000256" key="1">
    <source>
        <dbReference type="SAM" id="MobiDB-lite"/>
    </source>
</evidence>
<feature type="region of interest" description="Disordered" evidence="1">
    <location>
        <begin position="1"/>
        <end position="36"/>
    </location>
</feature>
<keyword evidence="3" id="KW-1185">Reference proteome</keyword>
<dbReference type="Proteomes" id="UP000017836">
    <property type="component" value="Unassembled WGS sequence"/>
</dbReference>
<sequence>MAAILLQSDKHTKTVMPKRRAKRTTKEPPASLESKHETLAENQLCSTFSEQEVERRAAAIRAIGNGEIEYTLSHLHNLRSFFAKEQLETPFVQFIEEKCPNIVVVKHDECGECLLHWKALDCNPSLSVTEERAMLPLLGPCGSVGQQGFLAYNNNCGPLPPFCGFPFSVAENMMKTASAQIPDFGFQNHERQIRGIQDSFETPGVSAQRLSIGMTPKTLRLPKPGEMLLSIHGSPLGVFPNENMEAIDESQES</sequence>
<dbReference type="PANTHER" id="PTHR37248:SF1">
    <property type="entry name" value="TRANSLATION INITIATION FACTOR"/>
    <property type="match status" value="1"/>
</dbReference>
<dbReference type="PANTHER" id="PTHR37248">
    <property type="entry name" value="TRANSLATION INITIATION FACTOR"/>
    <property type="match status" value="1"/>
</dbReference>